<feature type="transmembrane region" description="Helical" evidence="2">
    <location>
        <begin position="468"/>
        <end position="489"/>
    </location>
</feature>
<dbReference type="PANTHER" id="PTHR36840:SF1">
    <property type="entry name" value="BLL5714 PROTEIN"/>
    <property type="match status" value="1"/>
</dbReference>
<dbReference type="Pfam" id="PF06772">
    <property type="entry name" value="LtrA"/>
    <property type="match status" value="1"/>
</dbReference>
<accession>A0A3D8S1W6</accession>
<feature type="region of interest" description="Disordered" evidence="1">
    <location>
        <begin position="1"/>
        <end position="65"/>
    </location>
</feature>
<keyword evidence="2" id="KW-0472">Membrane</keyword>
<feature type="transmembrane region" description="Helical" evidence="2">
    <location>
        <begin position="247"/>
        <end position="270"/>
    </location>
</feature>
<dbReference type="Proteomes" id="UP000256645">
    <property type="component" value="Unassembled WGS sequence"/>
</dbReference>
<keyword evidence="4" id="KW-1185">Reference proteome</keyword>
<dbReference type="InterPro" id="IPR010640">
    <property type="entry name" value="Low_temperature_requirement_A"/>
</dbReference>
<feature type="transmembrane region" description="Helical" evidence="2">
    <location>
        <begin position="182"/>
        <end position="203"/>
    </location>
</feature>
<keyword evidence="2" id="KW-1133">Transmembrane helix</keyword>
<organism evidence="3 4">
    <name type="scientific">Coleophoma cylindrospora</name>
    <dbReference type="NCBI Taxonomy" id="1849047"/>
    <lineage>
        <taxon>Eukaryota</taxon>
        <taxon>Fungi</taxon>
        <taxon>Dikarya</taxon>
        <taxon>Ascomycota</taxon>
        <taxon>Pezizomycotina</taxon>
        <taxon>Leotiomycetes</taxon>
        <taxon>Helotiales</taxon>
        <taxon>Dermateaceae</taxon>
        <taxon>Coleophoma</taxon>
    </lineage>
</organism>
<comment type="caution">
    <text evidence="3">The sequence shown here is derived from an EMBL/GenBank/DDBJ whole genome shotgun (WGS) entry which is preliminary data.</text>
</comment>
<dbReference type="OrthoDB" id="191995at2759"/>
<evidence type="ECO:0008006" key="5">
    <source>
        <dbReference type="Google" id="ProtNLM"/>
    </source>
</evidence>
<evidence type="ECO:0000256" key="2">
    <source>
        <dbReference type="SAM" id="Phobius"/>
    </source>
</evidence>
<keyword evidence="2" id="KW-0812">Transmembrane</keyword>
<feature type="transmembrane region" description="Helical" evidence="2">
    <location>
        <begin position="215"/>
        <end position="235"/>
    </location>
</feature>
<dbReference type="PANTHER" id="PTHR36840">
    <property type="entry name" value="BLL5714 PROTEIN"/>
    <property type="match status" value="1"/>
</dbReference>
<sequence>MDRAMSSPQEAHEPEGVNGEQPDDQIKVHGTQFNAPEDRAKSTSSETSQEKGPEKTVQPATKTRTPYVQLRPFTHKYLIRRPRALQYFQDGNYVETLPSRHDSHQSGEAEPPEPNSSMWLSSRHRVPTALIPLPDGTDTRNTEEPILQRKRLDLFIDLLWVGIVSNISESFTNAAFREDGAYGIAFLEYLVLFFIAWQIWNYLRDLLNTFFTDDLLQRAVIVWVLILALLFGNSTPYFTNSHETQKVIIVIFLIARGTFFFTEAVYLCFLPSLRRQFLYRFFFSTLVGGLFVGAIYLKWPGNSGLYVPAIALEMASLSFTNSPIQDRLLKGHHRKAPDPEHMVDRFESFFILIVGEGVFLLIKNSPLGLGITSQSSLGVMVLVIYHTVFSIYSASDQTKNYIHAVRRAWWSTTLWMIIHTWIFASFLLCDASLLYLIQNSVEGSSPSAATENVGTDNTGSGATKSPSAALISAKWTAAVTLGITLLCLTGKDLLNKSLDPPGTLIINNRFSLIAVIMAMIWGVGIWEWFSGLENGAKFVEPSDPQAQ</sequence>
<name>A0A3D8S1W6_9HELO</name>
<dbReference type="AlphaFoldDB" id="A0A3D8S1W6"/>
<feature type="transmembrane region" description="Helical" evidence="2">
    <location>
        <begin position="277"/>
        <end position="299"/>
    </location>
</feature>
<dbReference type="EMBL" id="PDLM01000004">
    <property type="protein sequence ID" value="RDW80246.1"/>
    <property type="molecule type" value="Genomic_DNA"/>
</dbReference>
<feature type="region of interest" description="Disordered" evidence="1">
    <location>
        <begin position="444"/>
        <end position="465"/>
    </location>
</feature>
<evidence type="ECO:0000313" key="3">
    <source>
        <dbReference type="EMBL" id="RDW80246.1"/>
    </source>
</evidence>
<evidence type="ECO:0000313" key="4">
    <source>
        <dbReference type="Proteomes" id="UP000256645"/>
    </source>
</evidence>
<feature type="region of interest" description="Disordered" evidence="1">
    <location>
        <begin position="97"/>
        <end position="119"/>
    </location>
</feature>
<reference evidence="3 4" key="1">
    <citation type="journal article" date="2018" name="IMA Fungus">
        <title>IMA Genome-F 9: Draft genome sequence of Annulohypoxylon stygium, Aspergillus mulundensis, Berkeleyomyces basicola (syn. Thielaviopsis basicola), Ceratocystis smalleyi, two Cercospora beticola strains, Coleophoma cylindrospora, Fusarium fracticaudum, Phialophora cf. hyalina, and Morchella septimelata.</title>
        <authorList>
            <person name="Wingfield B.D."/>
            <person name="Bills G.F."/>
            <person name="Dong Y."/>
            <person name="Huang W."/>
            <person name="Nel W.J."/>
            <person name="Swalarsk-Parry B.S."/>
            <person name="Vaghefi N."/>
            <person name="Wilken P.M."/>
            <person name="An Z."/>
            <person name="de Beer Z.W."/>
            <person name="De Vos L."/>
            <person name="Chen L."/>
            <person name="Duong T.A."/>
            <person name="Gao Y."/>
            <person name="Hammerbacher A."/>
            <person name="Kikkert J.R."/>
            <person name="Li Y."/>
            <person name="Li H."/>
            <person name="Li K."/>
            <person name="Li Q."/>
            <person name="Liu X."/>
            <person name="Ma X."/>
            <person name="Naidoo K."/>
            <person name="Pethybridge S.J."/>
            <person name="Sun J."/>
            <person name="Steenkamp E.T."/>
            <person name="van der Nest M.A."/>
            <person name="van Wyk S."/>
            <person name="Wingfield M.J."/>
            <person name="Xiong C."/>
            <person name="Yue Q."/>
            <person name="Zhang X."/>
        </authorList>
    </citation>
    <scope>NUCLEOTIDE SEQUENCE [LARGE SCALE GENOMIC DNA]</scope>
    <source>
        <strain evidence="3 4">BP6252</strain>
    </source>
</reference>
<feature type="transmembrane region" description="Helical" evidence="2">
    <location>
        <begin position="374"/>
        <end position="394"/>
    </location>
</feature>
<feature type="transmembrane region" description="Helical" evidence="2">
    <location>
        <begin position="414"/>
        <end position="437"/>
    </location>
</feature>
<feature type="transmembrane region" description="Helical" evidence="2">
    <location>
        <begin position="510"/>
        <end position="529"/>
    </location>
</feature>
<gene>
    <name evidence="3" type="ORF">BP6252_04884</name>
</gene>
<protein>
    <recommendedName>
        <fullName evidence="5">Low temperature requirement A</fullName>
    </recommendedName>
</protein>
<proteinExistence type="predicted"/>
<evidence type="ECO:0000256" key="1">
    <source>
        <dbReference type="SAM" id="MobiDB-lite"/>
    </source>
</evidence>
<feature type="compositionally biased region" description="Basic and acidic residues" evidence="1">
    <location>
        <begin position="98"/>
        <end position="107"/>
    </location>
</feature>